<dbReference type="EMBL" id="BARS01028357">
    <property type="protein sequence ID" value="GAG07506.1"/>
    <property type="molecule type" value="Genomic_DNA"/>
</dbReference>
<sequence>MTFADIDIVGDLGLTGNFTADGTVHSIDGSASIALITAALNITGDSFVVGDTTQTGSITLLGAGGDINVADDADIDGDLDVEGITNLDVTDIDDNLDVDGTTIVLDGSASVRGISAGFTSLEAPNLRFGLDALWYMNIAVTQTSGAVAITHTGSATDVTWTADSFDFAGDITLDGVTIGGNVSITGDITQIGNYYITGDTVQTGSFTITSDITTSGGNFVMGGTTITETEIAYLDGLTPGAVTANKAVVVDGSGDIATFGSMTA</sequence>
<proteinExistence type="predicted"/>
<organism evidence="1">
    <name type="scientific">marine sediment metagenome</name>
    <dbReference type="NCBI Taxonomy" id="412755"/>
    <lineage>
        <taxon>unclassified sequences</taxon>
        <taxon>metagenomes</taxon>
        <taxon>ecological metagenomes</taxon>
    </lineage>
</organism>
<comment type="caution">
    <text evidence="1">The sequence shown here is derived from an EMBL/GenBank/DDBJ whole genome shotgun (WGS) entry which is preliminary data.</text>
</comment>
<accession>X0W488</accession>
<name>X0W488_9ZZZZ</name>
<dbReference type="AlphaFoldDB" id="X0W488"/>
<evidence type="ECO:0000313" key="1">
    <source>
        <dbReference type="EMBL" id="GAG07506.1"/>
    </source>
</evidence>
<reference evidence="1" key="1">
    <citation type="journal article" date="2014" name="Front. Microbiol.">
        <title>High frequency of phylogenetically diverse reductive dehalogenase-homologous genes in deep subseafloor sedimentary metagenomes.</title>
        <authorList>
            <person name="Kawai M."/>
            <person name="Futagami T."/>
            <person name="Toyoda A."/>
            <person name="Takaki Y."/>
            <person name="Nishi S."/>
            <person name="Hori S."/>
            <person name="Arai W."/>
            <person name="Tsubouchi T."/>
            <person name="Morono Y."/>
            <person name="Uchiyama I."/>
            <person name="Ito T."/>
            <person name="Fujiyama A."/>
            <person name="Inagaki F."/>
            <person name="Takami H."/>
        </authorList>
    </citation>
    <scope>NUCLEOTIDE SEQUENCE</scope>
    <source>
        <strain evidence="1">Expedition CK06-06</strain>
    </source>
</reference>
<gene>
    <name evidence="1" type="ORF">S01H1_44453</name>
</gene>
<feature type="non-terminal residue" evidence="1">
    <location>
        <position position="264"/>
    </location>
</feature>
<protein>
    <submittedName>
        <fullName evidence="1">Uncharacterized protein</fullName>
    </submittedName>
</protein>